<dbReference type="KEGG" id="tpla:ElP_28160"/>
<gene>
    <name evidence="2" type="ORF">ElP_28160</name>
</gene>
<dbReference type="RefSeq" id="WP_145270161.1">
    <property type="nucleotide sequence ID" value="NZ_CP036426.1"/>
</dbReference>
<dbReference type="InterPro" id="IPR006528">
    <property type="entry name" value="Phage_head_morphogenesis_dom"/>
</dbReference>
<proteinExistence type="predicted"/>
<evidence type="ECO:0000313" key="2">
    <source>
        <dbReference type="EMBL" id="QDV34919.1"/>
    </source>
</evidence>
<feature type="domain" description="Phage head morphogenesis" evidence="1">
    <location>
        <begin position="119"/>
        <end position="242"/>
    </location>
</feature>
<dbReference type="AlphaFoldDB" id="A0A518H243"/>
<dbReference type="Pfam" id="PF04233">
    <property type="entry name" value="Phage_Mu_F"/>
    <property type="match status" value="1"/>
</dbReference>
<evidence type="ECO:0000259" key="1">
    <source>
        <dbReference type="Pfam" id="PF04233"/>
    </source>
</evidence>
<reference evidence="2 3" key="1">
    <citation type="submission" date="2019-02" db="EMBL/GenBank/DDBJ databases">
        <title>Deep-cultivation of Planctomycetes and their phenomic and genomic characterization uncovers novel biology.</title>
        <authorList>
            <person name="Wiegand S."/>
            <person name="Jogler M."/>
            <person name="Boedeker C."/>
            <person name="Pinto D."/>
            <person name="Vollmers J."/>
            <person name="Rivas-Marin E."/>
            <person name="Kohn T."/>
            <person name="Peeters S.H."/>
            <person name="Heuer A."/>
            <person name="Rast P."/>
            <person name="Oberbeckmann S."/>
            <person name="Bunk B."/>
            <person name="Jeske O."/>
            <person name="Meyerdierks A."/>
            <person name="Storesund J.E."/>
            <person name="Kallscheuer N."/>
            <person name="Luecker S."/>
            <person name="Lage O.M."/>
            <person name="Pohl T."/>
            <person name="Merkel B.J."/>
            <person name="Hornburger P."/>
            <person name="Mueller R.-W."/>
            <person name="Bruemmer F."/>
            <person name="Labrenz M."/>
            <person name="Spormann A.M."/>
            <person name="Op den Camp H."/>
            <person name="Overmann J."/>
            <person name="Amann R."/>
            <person name="Jetten M.S.M."/>
            <person name="Mascher T."/>
            <person name="Medema M.H."/>
            <person name="Devos D.P."/>
            <person name="Kaster A.-K."/>
            <person name="Ovreas L."/>
            <person name="Rohde M."/>
            <person name="Galperin M.Y."/>
            <person name="Jogler C."/>
        </authorList>
    </citation>
    <scope>NUCLEOTIDE SEQUENCE [LARGE SCALE GENOMIC DNA]</scope>
    <source>
        <strain evidence="2 3">ElP</strain>
    </source>
</reference>
<accession>A0A518H243</accession>
<dbReference type="EMBL" id="CP036426">
    <property type="protein sequence ID" value="QDV34919.1"/>
    <property type="molecule type" value="Genomic_DNA"/>
</dbReference>
<dbReference type="Proteomes" id="UP000317835">
    <property type="component" value="Chromosome"/>
</dbReference>
<name>A0A518H243_9BACT</name>
<evidence type="ECO:0000313" key="3">
    <source>
        <dbReference type="Proteomes" id="UP000317835"/>
    </source>
</evidence>
<organism evidence="2 3">
    <name type="scientific">Tautonia plasticadhaerens</name>
    <dbReference type="NCBI Taxonomy" id="2527974"/>
    <lineage>
        <taxon>Bacteria</taxon>
        <taxon>Pseudomonadati</taxon>
        <taxon>Planctomycetota</taxon>
        <taxon>Planctomycetia</taxon>
        <taxon>Isosphaerales</taxon>
        <taxon>Isosphaeraceae</taxon>
        <taxon>Tautonia</taxon>
    </lineage>
</organism>
<keyword evidence="3" id="KW-1185">Reference proteome</keyword>
<sequence>MLSRRRQHVAFQRGMTFYEHKLRLKAGTALNSYLRQVARSVADTGTVPAHLNEKHRTRVFNTLLAHYTETTANFGKLALSGIAKGKKSALTPLEALMFSWVRREALRKARMITDTDRDTVAAAIEAGIGEGLGTQAIASNIRKLTSLTPRRASVIARTETHAAATYGSIESVRDAEQQLDMKMLKAWLPTSDSRTRPEHLAMANHPAIPLDEKFNVGGELMDRPGDPAGSAGNTIACRCSIIYSEAE</sequence>
<dbReference type="OrthoDB" id="276656at2"/>
<protein>
    <submittedName>
        <fullName evidence="2">Phage Mu protein F like protein</fullName>
    </submittedName>
</protein>